<reference evidence="12 13" key="1">
    <citation type="submission" date="2019-08" db="EMBL/GenBank/DDBJ databases">
        <title>Complete genome sequence of Candidatus Uab amorphum.</title>
        <authorList>
            <person name="Shiratori T."/>
            <person name="Suzuki S."/>
            <person name="Kakizawa Y."/>
            <person name="Ishida K."/>
        </authorList>
    </citation>
    <scope>NUCLEOTIDE SEQUENCE [LARGE SCALE GENOMIC DNA]</scope>
    <source>
        <strain evidence="12 13">SRT547</strain>
    </source>
</reference>
<accession>A0A5S9II02</accession>
<keyword evidence="13" id="KW-1185">Reference proteome</keyword>
<dbReference type="PROSITE" id="PS51192">
    <property type="entry name" value="HELICASE_ATP_BIND_1"/>
    <property type="match status" value="1"/>
</dbReference>
<dbReference type="GO" id="GO:0016787">
    <property type="term" value="F:hydrolase activity"/>
    <property type="evidence" value="ECO:0007669"/>
    <property type="project" value="UniProtKB-KW"/>
</dbReference>
<dbReference type="InterPro" id="IPR000629">
    <property type="entry name" value="RNA-helicase_DEAD-box_CS"/>
</dbReference>
<evidence type="ECO:0000256" key="8">
    <source>
        <dbReference type="SAM" id="MobiDB-lite"/>
    </source>
</evidence>
<feature type="compositionally biased region" description="Basic residues" evidence="8">
    <location>
        <begin position="450"/>
        <end position="461"/>
    </location>
</feature>
<keyword evidence="3 7" id="KW-0378">Hydrolase</keyword>
<proteinExistence type="inferred from homology"/>
<dbReference type="Proteomes" id="UP000326354">
    <property type="component" value="Chromosome"/>
</dbReference>
<dbReference type="Gene3D" id="3.40.50.300">
    <property type="entry name" value="P-loop containing nucleotide triphosphate hydrolases"/>
    <property type="match status" value="2"/>
</dbReference>
<dbReference type="CDD" id="cd18787">
    <property type="entry name" value="SF2_C_DEAD"/>
    <property type="match status" value="1"/>
</dbReference>
<comment type="similarity">
    <text evidence="7">Belongs to the DEAD box helicase family.</text>
</comment>
<feature type="compositionally biased region" description="Basic residues" evidence="8">
    <location>
        <begin position="547"/>
        <end position="567"/>
    </location>
</feature>
<dbReference type="AlphaFoldDB" id="A0A5S9II02"/>
<evidence type="ECO:0000259" key="11">
    <source>
        <dbReference type="PROSITE" id="PS51195"/>
    </source>
</evidence>
<sequence length="567" mass="65285">MTTFSEFGLSSELLQAIEQIGFQTPTQIQQKAIPFLLENHRDFIGLAQTGTGKTAAFGLPIIQKIHREKIPQALILSPTRELCLQIAKDLELFCKYKKNVAIVTVYGGAKIDPQINKIKKGVQIVVATPGRMNDIIRRKKVDLTNIKTVVLDEADEMLNMGFKEELDAILQHTPTTKNILLFSATMPKQVIQIAETYIHDPYEVTVGKKNTGAETVDHAYYVVRGQDRYEALKRIADIHPDIYGIIFCRTRAETKLIAEKLIKDGYNADALHGDLSQEQREFVMGKFRKKNLQMLVATDVVARGLDVENLTHIISYNLPDDLETYTHRSGRTGRAGKKGVSIAIVSRREIEKIKRIERSIHKQFERRQVPNGHEICERQFFHLIERVKNVEVNEEQIAPFMNKVYEKLEAFTPEEVIKHFVALEFNMLLDYYKNERDLNVPYRSKDQNKNKQRSKNKEKHSTKFQRLFINVGRKNNVRPQDIISLVNDISGKRRIPIGEIDISKSFSFFEVPPHEAHELTSTTVYLDDKEVQIRKADSKESKDSGHRFKPNHTVGKKSKKQKRKRKK</sequence>
<dbReference type="CDD" id="cd12252">
    <property type="entry name" value="RRM_DbpA"/>
    <property type="match status" value="1"/>
</dbReference>
<dbReference type="EC" id="3.6.4.13" evidence="1"/>
<dbReference type="InterPro" id="IPR044742">
    <property type="entry name" value="DEAD/DEAH_RhlB"/>
</dbReference>
<evidence type="ECO:0000259" key="9">
    <source>
        <dbReference type="PROSITE" id="PS51192"/>
    </source>
</evidence>
<feature type="region of interest" description="Disordered" evidence="8">
    <location>
        <begin position="440"/>
        <end position="461"/>
    </location>
</feature>
<feature type="domain" description="Helicase ATP-binding" evidence="9">
    <location>
        <begin position="34"/>
        <end position="204"/>
    </location>
</feature>
<dbReference type="Pfam" id="PF00271">
    <property type="entry name" value="Helicase_C"/>
    <property type="match status" value="1"/>
</dbReference>
<evidence type="ECO:0000256" key="5">
    <source>
        <dbReference type="ARBA" id="ARBA00022840"/>
    </source>
</evidence>
<keyword evidence="4 7" id="KW-0347">Helicase</keyword>
<dbReference type="CDD" id="cd00268">
    <property type="entry name" value="DEADc"/>
    <property type="match status" value="1"/>
</dbReference>
<dbReference type="InterPro" id="IPR050547">
    <property type="entry name" value="DEAD_box_RNA_helicases"/>
</dbReference>
<dbReference type="Pfam" id="PF03880">
    <property type="entry name" value="DbpA"/>
    <property type="match status" value="1"/>
</dbReference>
<organism evidence="12 13">
    <name type="scientific">Uabimicrobium amorphum</name>
    <dbReference type="NCBI Taxonomy" id="2596890"/>
    <lineage>
        <taxon>Bacteria</taxon>
        <taxon>Pseudomonadati</taxon>
        <taxon>Planctomycetota</taxon>
        <taxon>Candidatus Uabimicrobiia</taxon>
        <taxon>Candidatus Uabimicrobiales</taxon>
        <taxon>Candidatus Uabimicrobiaceae</taxon>
        <taxon>Candidatus Uabimicrobium</taxon>
    </lineage>
</organism>
<dbReference type="InterPro" id="IPR001650">
    <property type="entry name" value="Helicase_C-like"/>
</dbReference>
<keyword evidence="5 7" id="KW-0067">ATP-binding</keyword>
<evidence type="ECO:0000256" key="1">
    <source>
        <dbReference type="ARBA" id="ARBA00012552"/>
    </source>
</evidence>
<dbReference type="PROSITE" id="PS00039">
    <property type="entry name" value="DEAD_ATP_HELICASE"/>
    <property type="match status" value="1"/>
</dbReference>
<dbReference type="PROSITE" id="PS51194">
    <property type="entry name" value="HELICASE_CTER"/>
    <property type="match status" value="1"/>
</dbReference>
<evidence type="ECO:0000256" key="2">
    <source>
        <dbReference type="ARBA" id="ARBA00022741"/>
    </source>
</evidence>
<evidence type="ECO:0000256" key="6">
    <source>
        <dbReference type="PROSITE-ProRule" id="PRU00552"/>
    </source>
</evidence>
<evidence type="ECO:0000256" key="3">
    <source>
        <dbReference type="ARBA" id="ARBA00022801"/>
    </source>
</evidence>
<dbReference type="InterPro" id="IPR012677">
    <property type="entry name" value="Nucleotide-bd_a/b_plait_sf"/>
</dbReference>
<dbReference type="PANTHER" id="PTHR47963">
    <property type="entry name" value="DEAD-BOX ATP-DEPENDENT RNA HELICASE 47, MITOCHONDRIAL"/>
    <property type="match status" value="1"/>
</dbReference>
<dbReference type="SMART" id="SM00490">
    <property type="entry name" value="HELICc"/>
    <property type="match status" value="1"/>
</dbReference>
<evidence type="ECO:0000256" key="4">
    <source>
        <dbReference type="ARBA" id="ARBA00022806"/>
    </source>
</evidence>
<dbReference type="GO" id="GO:0005829">
    <property type="term" value="C:cytosol"/>
    <property type="evidence" value="ECO:0007669"/>
    <property type="project" value="TreeGrafter"/>
</dbReference>
<dbReference type="InterPro" id="IPR014001">
    <property type="entry name" value="Helicase_ATP-bd"/>
</dbReference>
<dbReference type="KEGG" id="uam:UABAM_00357"/>
<feature type="domain" description="Helicase C-terminal" evidence="10">
    <location>
        <begin position="215"/>
        <end position="375"/>
    </location>
</feature>
<feature type="compositionally biased region" description="Basic and acidic residues" evidence="8">
    <location>
        <begin position="534"/>
        <end position="546"/>
    </location>
</feature>
<dbReference type="PANTHER" id="PTHR47963:SF8">
    <property type="entry name" value="ATP-DEPENDENT RNA HELICASE DEAD"/>
    <property type="match status" value="1"/>
</dbReference>
<gene>
    <name evidence="12" type="ORF">UABAM_00357</name>
</gene>
<dbReference type="InterPro" id="IPR005580">
    <property type="entry name" value="DbpA/CsdA_RNA-bd_dom"/>
</dbReference>
<name>A0A5S9II02_UABAM</name>
<keyword evidence="2 7" id="KW-0547">Nucleotide-binding</keyword>
<feature type="compositionally biased region" description="Basic and acidic residues" evidence="8">
    <location>
        <begin position="440"/>
        <end position="449"/>
    </location>
</feature>
<evidence type="ECO:0000313" key="12">
    <source>
        <dbReference type="EMBL" id="BBM82014.1"/>
    </source>
</evidence>
<dbReference type="EMBL" id="AP019860">
    <property type="protein sequence ID" value="BBM82014.1"/>
    <property type="molecule type" value="Genomic_DNA"/>
</dbReference>
<dbReference type="GO" id="GO:0009409">
    <property type="term" value="P:response to cold"/>
    <property type="evidence" value="ECO:0007669"/>
    <property type="project" value="TreeGrafter"/>
</dbReference>
<dbReference type="InterPro" id="IPR027417">
    <property type="entry name" value="P-loop_NTPase"/>
</dbReference>
<evidence type="ECO:0000256" key="7">
    <source>
        <dbReference type="RuleBase" id="RU000492"/>
    </source>
</evidence>
<dbReference type="Gene3D" id="3.30.70.330">
    <property type="match status" value="1"/>
</dbReference>
<dbReference type="InterPro" id="IPR014014">
    <property type="entry name" value="RNA_helicase_DEAD_Q_motif"/>
</dbReference>
<dbReference type="SMART" id="SM00487">
    <property type="entry name" value="DEXDc"/>
    <property type="match status" value="1"/>
</dbReference>
<protein>
    <recommendedName>
        <fullName evidence="1">RNA helicase</fullName>
        <ecNumber evidence="1">3.6.4.13</ecNumber>
    </recommendedName>
</protein>
<evidence type="ECO:0000259" key="10">
    <source>
        <dbReference type="PROSITE" id="PS51194"/>
    </source>
</evidence>
<dbReference type="GO" id="GO:0005524">
    <property type="term" value="F:ATP binding"/>
    <property type="evidence" value="ECO:0007669"/>
    <property type="project" value="UniProtKB-KW"/>
</dbReference>
<feature type="region of interest" description="Disordered" evidence="8">
    <location>
        <begin position="534"/>
        <end position="567"/>
    </location>
</feature>
<dbReference type="RefSeq" id="WP_151966272.1">
    <property type="nucleotide sequence ID" value="NZ_AP019860.1"/>
</dbReference>
<feature type="short sequence motif" description="Q motif" evidence="6">
    <location>
        <begin position="2"/>
        <end position="30"/>
    </location>
</feature>
<dbReference type="SUPFAM" id="SSF52540">
    <property type="entry name" value="P-loop containing nucleoside triphosphate hydrolases"/>
    <property type="match status" value="1"/>
</dbReference>
<dbReference type="PROSITE" id="PS51195">
    <property type="entry name" value="Q_MOTIF"/>
    <property type="match status" value="1"/>
</dbReference>
<dbReference type="InterPro" id="IPR011545">
    <property type="entry name" value="DEAD/DEAH_box_helicase_dom"/>
</dbReference>
<evidence type="ECO:0000313" key="13">
    <source>
        <dbReference type="Proteomes" id="UP000326354"/>
    </source>
</evidence>
<dbReference type="GO" id="GO:0003724">
    <property type="term" value="F:RNA helicase activity"/>
    <property type="evidence" value="ECO:0007669"/>
    <property type="project" value="UniProtKB-EC"/>
</dbReference>
<dbReference type="GO" id="GO:0005840">
    <property type="term" value="C:ribosome"/>
    <property type="evidence" value="ECO:0007669"/>
    <property type="project" value="TreeGrafter"/>
</dbReference>
<feature type="domain" description="DEAD-box RNA helicase Q" evidence="11">
    <location>
        <begin position="2"/>
        <end position="30"/>
    </location>
</feature>
<dbReference type="GO" id="GO:0033592">
    <property type="term" value="F:RNA strand annealing activity"/>
    <property type="evidence" value="ECO:0007669"/>
    <property type="project" value="TreeGrafter"/>
</dbReference>
<dbReference type="OrthoDB" id="9805696at2"/>
<dbReference type="Pfam" id="PF00270">
    <property type="entry name" value="DEAD"/>
    <property type="match status" value="1"/>
</dbReference>